<sequence length="180" mass="19329">MFSNATIEGSPCPRIEDNEISHFQKVLATNVTGVFLGIKHASRVMIPRKQGCILMSGSVSSVAGGFGLYAYTALKSVIIDLMKNTAVELGQFGIIVKCISSFLIVSSLATDFFTIKGVKGVKDWVCQLATLKGTILTGEDFAKTAVFFESDDSKFVSGHNFMIDGGVTTTNLAFGLFNYS</sequence>
<protein>
    <submittedName>
        <fullName evidence="6">Uncharacterized protein</fullName>
    </submittedName>
</protein>
<dbReference type="Pfam" id="PF13561">
    <property type="entry name" value="adh_short_C2"/>
    <property type="match status" value="1"/>
</dbReference>
<keyword evidence="4" id="KW-0443">Lipid metabolism</keyword>
<comment type="caution">
    <text evidence="6">The sequence shown here is derived from an EMBL/GenBank/DDBJ whole genome shotgun (WGS) entry which is preliminary data.</text>
</comment>
<organism evidence="6 7">
    <name type="scientific">Kingdonia uniflora</name>
    <dbReference type="NCBI Taxonomy" id="39325"/>
    <lineage>
        <taxon>Eukaryota</taxon>
        <taxon>Viridiplantae</taxon>
        <taxon>Streptophyta</taxon>
        <taxon>Embryophyta</taxon>
        <taxon>Tracheophyta</taxon>
        <taxon>Spermatophyta</taxon>
        <taxon>Magnoliopsida</taxon>
        <taxon>Ranunculales</taxon>
        <taxon>Circaeasteraceae</taxon>
        <taxon>Kingdonia</taxon>
    </lineage>
</organism>
<feature type="transmembrane region" description="Helical" evidence="5">
    <location>
        <begin position="52"/>
        <end position="72"/>
    </location>
</feature>
<keyword evidence="3" id="KW-0520">NAD</keyword>
<evidence type="ECO:0000313" key="6">
    <source>
        <dbReference type="EMBL" id="KAF6135455.1"/>
    </source>
</evidence>
<evidence type="ECO:0000256" key="4">
    <source>
        <dbReference type="ARBA" id="ARBA00023098"/>
    </source>
</evidence>
<keyword evidence="7" id="KW-1185">Reference proteome</keyword>
<dbReference type="GO" id="GO:0016491">
    <property type="term" value="F:oxidoreductase activity"/>
    <property type="evidence" value="ECO:0007669"/>
    <property type="project" value="UniProtKB-KW"/>
</dbReference>
<name>A0A7J7KYJ7_9MAGN</name>
<dbReference type="AlphaFoldDB" id="A0A7J7KYJ7"/>
<dbReference type="Gene3D" id="3.40.50.720">
    <property type="entry name" value="NAD(P)-binding Rossmann-like Domain"/>
    <property type="match status" value="1"/>
</dbReference>
<gene>
    <name evidence="6" type="ORF">GIB67_015308</name>
</gene>
<dbReference type="InterPro" id="IPR036291">
    <property type="entry name" value="NAD(P)-bd_dom_sf"/>
</dbReference>
<proteinExistence type="inferred from homology"/>
<dbReference type="Proteomes" id="UP000541444">
    <property type="component" value="Unassembled WGS sequence"/>
</dbReference>
<feature type="transmembrane region" description="Helical" evidence="5">
    <location>
        <begin position="92"/>
        <end position="113"/>
    </location>
</feature>
<reference evidence="6 7" key="1">
    <citation type="journal article" date="2020" name="IScience">
        <title>Genome Sequencing of the Endangered Kingdonia uniflora (Circaeasteraceae, Ranunculales) Reveals Potential Mechanisms of Evolutionary Specialization.</title>
        <authorList>
            <person name="Sun Y."/>
            <person name="Deng T."/>
            <person name="Zhang A."/>
            <person name="Moore M.J."/>
            <person name="Landis J.B."/>
            <person name="Lin N."/>
            <person name="Zhang H."/>
            <person name="Zhang X."/>
            <person name="Huang J."/>
            <person name="Zhang X."/>
            <person name="Sun H."/>
            <person name="Wang H."/>
        </authorList>
    </citation>
    <scope>NUCLEOTIDE SEQUENCE [LARGE SCALE GENOMIC DNA]</scope>
    <source>
        <strain evidence="6">TB1705</strain>
        <tissue evidence="6">Leaf</tissue>
    </source>
</reference>
<dbReference type="SUPFAM" id="SSF51735">
    <property type="entry name" value="NAD(P)-binding Rossmann-fold domains"/>
    <property type="match status" value="1"/>
</dbReference>
<dbReference type="PANTHER" id="PTHR43180:SF28">
    <property type="entry name" value="NAD(P)-BINDING ROSSMANN-FOLD SUPERFAMILY PROTEIN"/>
    <property type="match status" value="1"/>
</dbReference>
<dbReference type="PANTHER" id="PTHR43180">
    <property type="entry name" value="3-OXOACYL-(ACYL-CARRIER-PROTEIN) REDUCTASE (AFU_ORTHOLOGUE AFUA_6G11210)"/>
    <property type="match status" value="1"/>
</dbReference>
<dbReference type="GO" id="GO:0006629">
    <property type="term" value="P:lipid metabolic process"/>
    <property type="evidence" value="ECO:0007669"/>
    <property type="project" value="UniProtKB-KW"/>
</dbReference>
<comment type="similarity">
    <text evidence="1">Belongs to the short-chain dehydrogenases/reductases (SDR) family.</text>
</comment>
<dbReference type="InterPro" id="IPR002347">
    <property type="entry name" value="SDR_fam"/>
</dbReference>
<dbReference type="OrthoDB" id="294295at2759"/>
<keyword evidence="5" id="KW-1133">Transmembrane helix</keyword>
<keyword evidence="5" id="KW-0472">Membrane</keyword>
<accession>A0A7J7KYJ7</accession>
<evidence type="ECO:0000256" key="3">
    <source>
        <dbReference type="ARBA" id="ARBA00023027"/>
    </source>
</evidence>
<evidence type="ECO:0000313" key="7">
    <source>
        <dbReference type="Proteomes" id="UP000541444"/>
    </source>
</evidence>
<evidence type="ECO:0000256" key="2">
    <source>
        <dbReference type="ARBA" id="ARBA00023002"/>
    </source>
</evidence>
<evidence type="ECO:0000256" key="5">
    <source>
        <dbReference type="SAM" id="Phobius"/>
    </source>
</evidence>
<dbReference type="EMBL" id="JACGCM010002784">
    <property type="protein sequence ID" value="KAF6135455.1"/>
    <property type="molecule type" value="Genomic_DNA"/>
</dbReference>
<evidence type="ECO:0000256" key="1">
    <source>
        <dbReference type="ARBA" id="ARBA00006484"/>
    </source>
</evidence>
<keyword evidence="2" id="KW-0560">Oxidoreductase</keyword>
<keyword evidence="5" id="KW-0812">Transmembrane</keyword>